<name>A0A177MBB6_METMH</name>
<protein>
    <recommendedName>
        <fullName evidence="1">cyclic-guanylate-specific phosphodiesterase</fullName>
        <ecNumber evidence="1">3.1.4.52</ecNumber>
    </recommendedName>
</protein>
<dbReference type="SMART" id="SM00086">
    <property type="entry name" value="PAC"/>
    <property type="match status" value="3"/>
</dbReference>
<dbReference type="CDD" id="cd17569">
    <property type="entry name" value="REC_HupR-like"/>
    <property type="match status" value="1"/>
</dbReference>
<dbReference type="Pfam" id="PF13426">
    <property type="entry name" value="PAS_9"/>
    <property type="match status" value="1"/>
</dbReference>
<dbReference type="NCBIfam" id="TIGR00229">
    <property type="entry name" value="sensory_box"/>
    <property type="match status" value="3"/>
</dbReference>
<evidence type="ECO:0000259" key="7">
    <source>
        <dbReference type="PROSITE" id="PS50887"/>
    </source>
</evidence>
<feature type="modified residue" description="4-aspartylphosphate" evidence="3">
    <location>
        <position position="59"/>
    </location>
</feature>
<dbReference type="SUPFAM" id="SSF141868">
    <property type="entry name" value="EAL domain-like"/>
    <property type="match status" value="1"/>
</dbReference>
<evidence type="ECO:0000256" key="3">
    <source>
        <dbReference type="PROSITE-ProRule" id="PRU00169"/>
    </source>
</evidence>
<dbReference type="PANTHER" id="PTHR44757">
    <property type="entry name" value="DIGUANYLATE CYCLASE DGCP"/>
    <property type="match status" value="1"/>
</dbReference>
<accession>A0A177MBB6</accession>
<dbReference type="InterPro" id="IPR001633">
    <property type="entry name" value="EAL_dom"/>
</dbReference>
<evidence type="ECO:0000313" key="9">
    <source>
        <dbReference type="Proteomes" id="UP000077763"/>
    </source>
</evidence>
<dbReference type="CDD" id="cd01948">
    <property type="entry name" value="EAL"/>
    <property type="match status" value="1"/>
</dbReference>
<dbReference type="InterPro" id="IPR013655">
    <property type="entry name" value="PAS_fold_3"/>
</dbReference>
<dbReference type="Pfam" id="PF08447">
    <property type="entry name" value="PAS_3"/>
    <property type="match status" value="2"/>
</dbReference>
<organism evidence="8 9">
    <name type="scientific">Methylomonas methanica</name>
    <dbReference type="NCBI Taxonomy" id="421"/>
    <lineage>
        <taxon>Bacteria</taxon>
        <taxon>Pseudomonadati</taxon>
        <taxon>Pseudomonadota</taxon>
        <taxon>Gammaproteobacteria</taxon>
        <taxon>Methylococcales</taxon>
        <taxon>Methylococcaceae</taxon>
        <taxon>Methylomonas</taxon>
    </lineage>
</organism>
<dbReference type="Pfam" id="PF00990">
    <property type="entry name" value="GGDEF"/>
    <property type="match status" value="1"/>
</dbReference>
<dbReference type="InterPro" id="IPR000160">
    <property type="entry name" value="GGDEF_dom"/>
</dbReference>
<dbReference type="InterPro" id="IPR001610">
    <property type="entry name" value="PAC"/>
</dbReference>
<dbReference type="Gene3D" id="3.40.50.2300">
    <property type="match status" value="3"/>
</dbReference>
<evidence type="ECO:0000259" key="5">
    <source>
        <dbReference type="PROSITE" id="PS50113"/>
    </source>
</evidence>
<dbReference type="SMART" id="SM00448">
    <property type="entry name" value="REC"/>
    <property type="match status" value="3"/>
</dbReference>
<gene>
    <name evidence="8" type="ORF">A1353_17345</name>
</gene>
<evidence type="ECO:0000313" key="8">
    <source>
        <dbReference type="EMBL" id="OAI02099.1"/>
    </source>
</evidence>
<feature type="domain" description="Response regulatory" evidence="4">
    <location>
        <begin position="151"/>
        <end position="267"/>
    </location>
</feature>
<reference evidence="9" key="1">
    <citation type="submission" date="2016-03" db="EMBL/GenBank/DDBJ databases">
        <authorList>
            <person name="Heylen K."/>
            <person name="De Vos P."/>
            <person name="Vekeman B."/>
        </authorList>
    </citation>
    <scope>NUCLEOTIDE SEQUENCE [LARGE SCALE GENOMIC DNA]</scope>
    <source>
        <strain evidence="9">R-45371</strain>
    </source>
</reference>
<proteinExistence type="predicted"/>
<dbReference type="SUPFAM" id="SSF55781">
    <property type="entry name" value="GAF domain-like"/>
    <property type="match status" value="1"/>
</dbReference>
<dbReference type="InterPro" id="IPR001789">
    <property type="entry name" value="Sig_transdc_resp-reg_receiver"/>
</dbReference>
<dbReference type="GO" id="GO:0000160">
    <property type="term" value="P:phosphorelay signal transduction system"/>
    <property type="evidence" value="ECO:0007669"/>
    <property type="project" value="InterPro"/>
</dbReference>
<sequence>MSQTNNSKPSILIVDDVNENLHALLSILREDYAILAATNGEKALELAMRAPGPDLVLLDIKMPGMDGYEVLRRLKTDPMTADIPVIFVTALSESADEAAGLKLGAADYITKPVNPDLLKQRILTQLELRQYRRKPLMSLNEQMLIRAERPALLLVDDMPENLHELAEALKEEYRIRVASNGRKAVEIVLGPHPPDVVLLDILMPEMDGYEVCRRIKATAVGTRIPVLFVSVVDKAVDKVRGFSIGAADYITKPFDIDEVRARIRTHLELSRLNHHFEQLIELHTAELQHLDSIVCRSPVVAITWRNTEDWPVSYVSSNISVWGYRPEDLRLGKVKYLDLLPPEDRFRIEAEVAQHIAHGPDEYHQEYRLLHGDGHWIWIDEFTRLSRNEQGEVDSFDGLLNDITARVEAELALREREHQLRVMGDNLPDGYVYRYQIWPDGRGRLRYISAGVEKLHGLKPAQMLNDMNLFFAQMAPDSRQEYIAAEAECLRELKVFKGTVRFNPPDGCQRWIAFQSSPQQQADGSVVWDGVGVDVTQRIENEQKLILQARRAQALLELPKASEDLNEAEFMRRGMLLAEELTASQLAFVYFINADEDSMELAALSRGTGQSAAESSILLSQAGILAESVRSREPAVFNDYPIHLPKEVVVKADTEPSPLGRGQGMQINALSYTIPLTPTLSGEERGLLRQPPEHGYSETQPELRRLISVPVIENGKVVMLTAVGNKSTEYTELDVETVQLISNALWRIVQRQRVEKKAARFSQVLARSTNEIHIFDSRTLRFIDVNQGGRDNLGYSSQELEGMTPLDITPELTLEAFELLCAPLRAGSKSRCDFSTIHRRKDGSEYPVEVHLELIDDQPPLFVAIINDLTETRQMQDRIVQLSRYDPVTGLPNQFFFEDLLSSAIAQAEHQHHDIAVLRLDIENFHTIDDTYGYEIGDQTLKIIANRLVKAAGSEGLVTRMAKDNFNIACSEINGPSAAEQFADALQAAVTESVVLAQHEIHLEAKIGISFYPSDAKSASELVQRAGIALNHAKADKLSSFRFFKQEMNELLLCRIALTNDMRHAIEGEQFELYYQPQVDLASGKVIGLEALVRWNHPLQGFLPPNKFIPLAEESGLIVPLGDWIIKRAILQTKEWRDAGLIRDGFTVAVNVSAMQMQTGGLVELMKQLFAETDLPARCIELELTESLLMTNVTETLALLKQLKDLSIHLSIDDFGTGYSSLSYLKQFSVDKLKIDKSFIDNVITDANDAVIVQATIAMAHSMGLAVIAEGVETQGQATYLRRLHCDQIQGYYFSRPLPSAEIRQLLQAGTILRLPSNEQKPQVLIVDDEPYIMSALKRCLRRDDYEILTVGSGKEALELLANHPVMVIICDQRMPDMTGTEFLSRVKIMHPRTVRMIISGYADLNTITEAVNKGEIYKFHKKPWDDDELRNDVREGIARYYAFESKRE</sequence>
<dbReference type="Gene3D" id="3.20.20.450">
    <property type="entry name" value="EAL domain"/>
    <property type="match status" value="1"/>
</dbReference>
<dbReference type="PROSITE" id="PS50113">
    <property type="entry name" value="PAC"/>
    <property type="match status" value="1"/>
</dbReference>
<feature type="domain" description="Response regulatory" evidence="4">
    <location>
        <begin position="1323"/>
        <end position="1438"/>
    </location>
</feature>
<keyword evidence="3" id="KW-0597">Phosphoprotein</keyword>
<dbReference type="InterPro" id="IPR052155">
    <property type="entry name" value="Biofilm_reg_signaling"/>
</dbReference>
<feature type="domain" description="PAC" evidence="5">
    <location>
        <begin position="363"/>
        <end position="415"/>
    </location>
</feature>
<dbReference type="NCBIfam" id="TIGR00254">
    <property type="entry name" value="GGDEF"/>
    <property type="match status" value="1"/>
</dbReference>
<dbReference type="FunFam" id="3.20.20.450:FF:000001">
    <property type="entry name" value="Cyclic di-GMP phosphodiesterase yahA"/>
    <property type="match status" value="1"/>
</dbReference>
<dbReference type="CDD" id="cd19920">
    <property type="entry name" value="REC_PA4781-like"/>
    <property type="match status" value="1"/>
</dbReference>
<dbReference type="InterPro" id="IPR000700">
    <property type="entry name" value="PAS-assoc_C"/>
</dbReference>
<feature type="modified residue" description="4-aspartylphosphate" evidence="3">
    <location>
        <position position="1372"/>
    </location>
</feature>
<evidence type="ECO:0000259" key="6">
    <source>
        <dbReference type="PROSITE" id="PS50883"/>
    </source>
</evidence>
<feature type="domain" description="GGDEF" evidence="7">
    <location>
        <begin position="913"/>
        <end position="1046"/>
    </location>
</feature>
<feature type="domain" description="Response regulatory" evidence="4">
    <location>
        <begin position="10"/>
        <end position="126"/>
    </location>
</feature>
<dbReference type="InterPro" id="IPR011006">
    <property type="entry name" value="CheY-like_superfamily"/>
</dbReference>
<keyword evidence="2" id="KW-0973">c-di-GMP</keyword>
<dbReference type="Gene3D" id="3.30.450.40">
    <property type="match status" value="1"/>
</dbReference>
<dbReference type="SUPFAM" id="SSF55785">
    <property type="entry name" value="PYP-like sensor domain (PAS domain)"/>
    <property type="match status" value="3"/>
</dbReference>
<dbReference type="CDD" id="cd01949">
    <property type="entry name" value="GGDEF"/>
    <property type="match status" value="1"/>
</dbReference>
<dbReference type="SMART" id="SM00052">
    <property type="entry name" value="EAL"/>
    <property type="match status" value="1"/>
</dbReference>
<dbReference type="GO" id="GO:0071111">
    <property type="term" value="F:cyclic-guanylate-specific phosphodiesterase activity"/>
    <property type="evidence" value="ECO:0007669"/>
    <property type="project" value="UniProtKB-EC"/>
</dbReference>
<dbReference type="InterPro" id="IPR035919">
    <property type="entry name" value="EAL_sf"/>
</dbReference>
<dbReference type="SMART" id="SM00091">
    <property type="entry name" value="PAS"/>
    <property type="match status" value="3"/>
</dbReference>
<dbReference type="PROSITE" id="PS50887">
    <property type="entry name" value="GGDEF"/>
    <property type="match status" value="1"/>
</dbReference>
<feature type="domain" description="EAL" evidence="6">
    <location>
        <begin position="1055"/>
        <end position="1311"/>
    </location>
</feature>
<evidence type="ECO:0000256" key="2">
    <source>
        <dbReference type="ARBA" id="ARBA00022636"/>
    </source>
</evidence>
<evidence type="ECO:0000256" key="1">
    <source>
        <dbReference type="ARBA" id="ARBA00012282"/>
    </source>
</evidence>
<dbReference type="InterPro" id="IPR035965">
    <property type="entry name" value="PAS-like_dom_sf"/>
</dbReference>
<dbReference type="EC" id="3.1.4.52" evidence="1"/>
<comment type="caution">
    <text evidence="8">The sequence shown here is derived from an EMBL/GenBank/DDBJ whole genome shotgun (WGS) entry which is preliminary data.</text>
</comment>
<dbReference type="PROSITE" id="PS50883">
    <property type="entry name" value="EAL"/>
    <property type="match status" value="1"/>
</dbReference>
<evidence type="ECO:0000259" key="4">
    <source>
        <dbReference type="PROSITE" id="PS50110"/>
    </source>
</evidence>
<dbReference type="CDD" id="cd00130">
    <property type="entry name" value="PAS"/>
    <property type="match status" value="2"/>
</dbReference>
<dbReference type="Pfam" id="PF00563">
    <property type="entry name" value="EAL"/>
    <property type="match status" value="1"/>
</dbReference>
<dbReference type="EMBL" id="LUUH01000064">
    <property type="protein sequence ID" value="OAI02099.1"/>
    <property type="molecule type" value="Genomic_DNA"/>
</dbReference>
<dbReference type="Proteomes" id="UP000077763">
    <property type="component" value="Unassembled WGS sequence"/>
</dbReference>
<dbReference type="InterPro" id="IPR000014">
    <property type="entry name" value="PAS"/>
</dbReference>
<dbReference type="Pfam" id="PF00072">
    <property type="entry name" value="Response_reg"/>
    <property type="match status" value="3"/>
</dbReference>
<dbReference type="RefSeq" id="WP_064037384.1">
    <property type="nucleotide sequence ID" value="NZ_LUUH01000064.1"/>
</dbReference>
<dbReference type="InterPro" id="IPR029787">
    <property type="entry name" value="Nucleotide_cyclase"/>
</dbReference>
<dbReference type="PANTHER" id="PTHR44757:SF2">
    <property type="entry name" value="BIOFILM ARCHITECTURE MAINTENANCE PROTEIN MBAA"/>
    <property type="match status" value="1"/>
</dbReference>
<dbReference type="InterPro" id="IPR043128">
    <property type="entry name" value="Rev_trsase/Diguanyl_cyclase"/>
</dbReference>
<dbReference type="InterPro" id="IPR029016">
    <property type="entry name" value="GAF-like_dom_sf"/>
</dbReference>
<dbReference type="SUPFAM" id="SSF55073">
    <property type="entry name" value="Nucleotide cyclase"/>
    <property type="match status" value="1"/>
</dbReference>
<dbReference type="SMART" id="SM00267">
    <property type="entry name" value="GGDEF"/>
    <property type="match status" value="1"/>
</dbReference>
<feature type="modified residue" description="4-aspartylphosphate" evidence="3">
    <location>
        <position position="200"/>
    </location>
</feature>
<dbReference type="PROSITE" id="PS50110">
    <property type="entry name" value="RESPONSE_REGULATORY"/>
    <property type="match status" value="3"/>
</dbReference>
<dbReference type="Gene3D" id="3.30.70.270">
    <property type="match status" value="1"/>
</dbReference>
<dbReference type="SUPFAM" id="SSF52172">
    <property type="entry name" value="CheY-like"/>
    <property type="match status" value="3"/>
</dbReference>
<dbReference type="Gene3D" id="3.30.450.20">
    <property type="entry name" value="PAS domain"/>
    <property type="match status" value="3"/>
</dbReference>